<organism evidence="1 3">
    <name type="scientific">Mycobacterium lentiflavum</name>
    <dbReference type="NCBI Taxonomy" id="141349"/>
    <lineage>
        <taxon>Bacteria</taxon>
        <taxon>Bacillati</taxon>
        <taxon>Actinomycetota</taxon>
        <taxon>Actinomycetes</taxon>
        <taxon>Mycobacteriales</taxon>
        <taxon>Mycobacteriaceae</taxon>
        <taxon>Mycobacterium</taxon>
        <taxon>Mycobacterium simiae complex</taxon>
    </lineage>
</organism>
<evidence type="ECO:0000313" key="3">
    <source>
        <dbReference type="Proteomes" id="UP000199251"/>
    </source>
</evidence>
<protein>
    <submittedName>
        <fullName evidence="1">Uncharacterized protein</fullName>
    </submittedName>
</protein>
<dbReference type="AlphaFoldDB" id="A0A0E3WCJ8"/>
<dbReference type="Proteomes" id="UP001055171">
    <property type="component" value="Chromosome"/>
</dbReference>
<gene>
    <name evidence="1" type="ORF">BN1232_03061</name>
    <name evidence="2" type="ORF">MJO58_14270</name>
</gene>
<dbReference type="OrthoDB" id="4728888at2"/>
<dbReference type="RefSeq" id="WP_090602519.1">
    <property type="nucleotide sequence ID" value="NZ_CP092423.2"/>
</dbReference>
<dbReference type="Proteomes" id="UP000199251">
    <property type="component" value="Unassembled WGS sequence"/>
</dbReference>
<evidence type="ECO:0000313" key="1">
    <source>
        <dbReference type="EMBL" id="CQD14526.1"/>
    </source>
</evidence>
<accession>A0A0E3WCJ8</accession>
<dbReference type="EMBL" id="CTEE01000001">
    <property type="protein sequence ID" value="CQD14526.1"/>
    <property type="molecule type" value="Genomic_DNA"/>
</dbReference>
<reference evidence="1 3" key="1">
    <citation type="submission" date="2015-03" db="EMBL/GenBank/DDBJ databases">
        <authorList>
            <person name="Urmite Genomes"/>
        </authorList>
    </citation>
    <scope>NUCLEOTIDE SEQUENCE [LARGE SCALE GENOMIC DNA]</scope>
    <source>
        <strain evidence="1 3">CSUR P1491</strain>
    </source>
</reference>
<keyword evidence="4" id="KW-1185">Reference proteome</keyword>
<proteinExistence type="predicted"/>
<evidence type="ECO:0000313" key="4">
    <source>
        <dbReference type="Proteomes" id="UP001055171"/>
    </source>
</evidence>
<reference evidence="2" key="2">
    <citation type="submission" date="2022-08" db="EMBL/GenBank/DDBJ databases">
        <title>Complete genome sequence of 14 non-tuberculosis mycobacteria type-strains.</title>
        <authorList>
            <person name="Igarashi Y."/>
            <person name="Osugi A."/>
            <person name="Mitarai S."/>
        </authorList>
    </citation>
    <scope>NUCLEOTIDE SEQUENCE</scope>
    <source>
        <strain evidence="2">ATCC 51985</strain>
    </source>
</reference>
<evidence type="ECO:0000313" key="2">
    <source>
        <dbReference type="EMBL" id="ULP40200.1"/>
    </source>
</evidence>
<name>A0A0E3WCJ8_MYCLN</name>
<dbReference type="EMBL" id="CP092423">
    <property type="protein sequence ID" value="ULP40200.1"/>
    <property type="molecule type" value="Genomic_DNA"/>
</dbReference>
<sequence length="124" mass="13355">MQTELRYERWYVLLSTPLGLGPNTSEVRVVDGTLHVKMGWAFDAHIPIASITRAEASDERTFTAGVHYSNGRWLVNGSGKGLVALTIEPPVRAKVPLRSVELRSLVLSVTDPGALIAACTAANA</sequence>